<name>A0A1M7YSW4_9VIBR</name>
<dbReference type="AlphaFoldDB" id="A0A1M7YSW4"/>
<dbReference type="RefSeq" id="WP_073580983.1">
    <property type="nucleotide sequence ID" value="NZ_AP024897.1"/>
</dbReference>
<evidence type="ECO:0000313" key="2">
    <source>
        <dbReference type="EMBL" id="SHO55713.1"/>
    </source>
</evidence>
<dbReference type="Proteomes" id="UP000184600">
    <property type="component" value="Unassembled WGS sequence"/>
</dbReference>
<evidence type="ECO:0000313" key="3">
    <source>
        <dbReference type="Proteomes" id="UP000184600"/>
    </source>
</evidence>
<protein>
    <submittedName>
        <fullName evidence="2">Uncharacterized protein</fullName>
    </submittedName>
</protein>
<feature type="signal peptide" evidence="1">
    <location>
        <begin position="1"/>
        <end position="25"/>
    </location>
</feature>
<keyword evidence="1" id="KW-0732">Signal</keyword>
<evidence type="ECO:0000256" key="1">
    <source>
        <dbReference type="SAM" id="SignalP"/>
    </source>
</evidence>
<dbReference type="SUPFAM" id="SSF53850">
    <property type="entry name" value="Periplasmic binding protein-like II"/>
    <property type="match status" value="1"/>
</dbReference>
<keyword evidence="3" id="KW-1185">Reference proteome</keyword>
<dbReference type="EMBL" id="FRFG01000017">
    <property type="protein sequence ID" value="SHO55713.1"/>
    <property type="molecule type" value="Genomic_DNA"/>
</dbReference>
<gene>
    <name evidence="2" type="ORF">VQ7734_01459</name>
</gene>
<dbReference type="Gene3D" id="3.40.190.10">
    <property type="entry name" value="Periplasmic binding protein-like II"/>
    <property type="match status" value="2"/>
</dbReference>
<feature type="chain" id="PRO_5012816859" evidence="1">
    <location>
        <begin position="26"/>
        <end position="268"/>
    </location>
</feature>
<accession>A0A1M7YSW4</accession>
<organism evidence="2 3">
    <name type="scientific">Vibrio quintilis</name>
    <dbReference type="NCBI Taxonomy" id="1117707"/>
    <lineage>
        <taxon>Bacteria</taxon>
        <taxon>Pseudomonadati</taxon>
        <taxon>Pseudomonadota</taxon>
        <taxon>Gammaproteobacteria</taxon>
        <taxon>Vibrionales</taxon>
        <taxon>Vibrionaceae</taxon>
        <taxon>Vibrio</taxon>
    </lineage>
</organism>
<reference evidence="3" key="1">
    <citation type="submission" date="2016-12" db="EMBL/GenBank/DDBJ databases">
        <authorList>
            <person name="Rodrigo-Torres L."/>
            <person name="Arahal R.D."/>
            <person name="Lucena T."/>
        </authorList>
    </citation>
    <scope>NUCLEOTIDE SEQUENCE [LARGE SCALE GENOMIC DNA]</scope>
</reference>
<sequence length="268" mass="30651">MGYTGLLSGLWLIFLLISPALKAHAAETAGTVSNKPFLIAMYPGANELQSQLITRIYHELFTRLGITVNVQPFPMKRASVQADDGKIDGEAIRIRNYSQMHPNLRLIDFPVVQVVFVAYARRSHQIRLEDGWDSLIDSDYMVGYRRGIVYSEQILKKHINPERLNESKSAEQGLLKLIHGRIDLFVYPLGHFVSHQDLQESTEVVSVLETVPLYLYVHKRHEALIPDIEQSLIDMRAEGRMMELCTQVYQQEADKHCINDGIYSSLLW</sequence>
<dbReference type="OrthoDB" id="8255022at2"/>
<dbReference type="STRING" id="1117707.VQ7734_01459"/>
<proteinExistence type="predicted"/>